<dbReference type="PANTHER" id="PTHR47990">
    <property type="entry name" value="2-OXOGLUTARATE (2OG) AND FE(II)-DEPENDENT OXYGENASE SUPERFAMILY PROTEIN-RELATED"/>
    <property type="match status" value="1"/>
</dbReference>
<evidence type="ECO:0000256" key="1">
    <source>
        <dbReference type="ARBA" id="ARBA00001961"/>
    </source>
</evidence>
<protein>
    <recommendedName>
        <fullName evidence="6">2-oxoglutarate-dependent dioxygenase DAO</fullName>
    </recommendedName>
    <alternativeName>
        <fullName evidence="7">Protein DIOXYGENASE FOR AUXIN OXIDATION</fullName>
    </alternativeName>
</protein>
<proteinExistence type="inferred from homology"/>
<keyword evidence="2 8" id="KW-0479">Metal-binding</keyword>
<sequence length="333" mass="36690">MGSETPLRVPIVDFSGENLTPGSHAWAATRAQLWAALDSYGCFEAVYGGLTPELRDATFAASEQLFALPLEAKLRNASDKPYHGYVGQISDLPYESLAVDDALSPAAPRDFTHLMWPQGNPRFCETICEFAGRAADLDRTIRRGVLESMGVEDYCDAHMESTKYVLRFSEYGVPGAGEAARLTLQPHVDGNLCTLIYQNQVHGLEVQARSGDWVPVAPSSPSSFVFVAGDALRAWSNDRVFSPPHRVRVAGRETRYCVMLFAVPLDETVIEAPAELVREGRPRLFKPYRYPDYVKYSSWASWQAAGADLTSILPDFCGTAAKPQQPEIPISPQ</sequence>
<evidence type="ECO:0000256" key="3">
    <source>
        <dbReference type="ARBA" id="ARBA00023002"/>
    </source>
</evidence>
<dbReference type="InterPro" id="IPR027443">
    <property type="entry name" value="IPNS-like_sf"/>
</dbReference>
<dbReference type="InterPro" id="IPR005123">
    <property type="entry name" value="Oxoglu/Fe-dep_dioxygenase_dom"/>
</dbReference>
<dbReference type="InterPro" id="IPR044861">
    <property type="entry name" value="IPNS-like_FE2OG_OXY"/>
</dbReference>
<evidence type="ECO:0000313" key="10">
    <source>
        <dbReference type="EMBL" id="JAT48577.1"/>
    </source>
</evidence>
<keyword evidence="4 8" id="KW-0408">Iron</keyword>
<dbReference type="EMBL" id="GDJX01019359">
    <property type="protein sequence ID" value="JAT48577.1"/>
    <property type="molecule type" value="Transcribed_RNA"/>
</dbReference>
<feature type="domain" description="Fe2OG dioxygenase" evidence="9">
    <location>
        <begin position="162"/>
        <end position="264"/>
    </location>
</feature>
<dbReference type="GO" id="GO:0051213">
    <property type="term" value="F:dioxygenase activity"/>
    <property type="evidence" value="ECO:0007669"/>
    <property type="project" value="UniProtKB-KW"/>
</dbReference>
<organism evidence="11">
    <name type="scientific">Anthurium amnicola</name>
    <dbReference type="NCBI Taxonomy" id="1678845"/>
    <lineage>
        <taxon>Eukaryota</taxon>
        <taxon>Viridiplantae</taxon>
        <taxon>Streptophyta</taxon>
        <taxon>Embryophyta</taxon>
        <taxon>Tracheophyta</taxon>
        <taxon>Spermatophyta</taxon>
        <taxon>Magnoliopsida</taxon>
        <taxon>Liliopsida</taxon>
        <taxon>Araceae</taxon>
        <taxon>Pothoideae</taxon>
        <taxon>Potheae</taxon>
        <taxon>Anthurium</taxon>
    </lineage>
</organism>
<evidence type="ECO:0000256" key="7">
    <source>
        <dbReference type="ARBA" id="ARBA00076740"/>
    </source>
</evidence>
<comment type="cofactor">
    <cofactor evidence="1">
        <name>L-ascorbate</name>
        <dbReference type="ChEBI" id="CHEBI:38290"/>
    </cofactor>
</comment>
<dbReference type="InterPro" id="IPR050231">
    <property type="entry name" value="Iron_ascorbate_oxido_reductase"/>
</dbReference>
<dbReference type="InterPro" id="IPR026992">
    <property type="entry name" value="DIOX_N"/>
</dbReference>
<evidence type="ECO:0000256" key="6">
    <source>
        <dbReference type="ARBA" id="ARBA00074102"/>
    </source>
</evidence>
<dbReference type="AlphaFoldDB" id="A0A1D1Y3H9"/>
<dbReference type="GO" id="GO:0046872">
    <property type="term" value="F:metal ion binding"/>
    <property type="evidence" value="ECO:0007669"/>
    <property type="project" value="UniProtKB-KW"/>
</dbReference>
<evidence type="ECO:0000313" key="11">
    <source>
        <dbReference type="EMBL" id="JAT49177.1"/>
    </source>
</evidence>
<dbReference type="Pfam" id="PF03171">
    <property type="entry name" value="2OG-FeII_Oxy"/>
    <property type="match status" value="1"/>
</dbReference>
<evidence type="ECO:0000256" key="2">
    <source>
        <dbReference type="ARBA" id="ARBA00022723"/>
    </source>
</evidence>
<evidence type="ECO:0000256" key="4">
    <source>
        <dbReference type="ARBA" id="ARBA00023004"/>
    </source>
</evidence>
<accession>A0A1D1Y3H9</accession>
<keyword evidence="3 8" id="KW-0560">Oxidoreductase</keyword>
<dbReference type="SUPFAM" id="SSF51197">
    <property type="entry name" value="Clavaminate synthase-like"/>
    <property type="match status" value="1"/>
</dbReference>
<name>A0A1D1Y3H9_9ARAE</name>
<dbReference type="Gene3D" id="2.60.120.330">
    <property type="entry name" value="B-lactam Antibiotic, Isopenicillin N Synthase, Chain"/>
    <property type="match status" value="1"/>
</dbReference>
<dbReference type="PROSITE" id="PS51471">
    <property type="entry name" value="FE2OG_OXY"/>
    <property type="match status" value="1"/>
</dbReference>
<dbReference type="Pfam" id="PF14226">
    <property type="entry name" value="DIOX_N"/>
    <property type="match status" value="1"/>
</dbReference>
<evidence type="ECO:0000259" key="9">
    <source>
        <dbReference type="PROSITE" id="PS51471"/>
    </source>
</evidence>
<comment type="function">
    <text evidence="5">2-oxoglutarate-dependent dioxygenase essential for auxin catabolism and maintenance of auxin homeostasis in reproductive organs. Catalyzes the irreversible oxidation of indole-3-acetic acid (IAA) to the biologically inactive 2-oxoindole-3-acetic acid (OxIAA).</text>
</comment>
<comment type="similarity">
    <text evidence="8">Belongs to the iron/ascorbate-dependent oxidoreductase family.</text>
</comment>
<evidence type="ECO:0000256" key="8">
    <source>
        <dbReference type="RuleBase" id="RU003682"/>
    </source>
</evidence>
<reference evidence="11" key="1">
    <citation type="submission" date="2015-07" db="EMBL/GenBank/DDBJ databases">
        <title>Transcriptome Assembly of Anthurium amnicola.</title>
        <authorList>
            <person name="Suzuki J."/>
        </authorList>
    </citation>
    <scope>NUCLEOTIDE SEQUENCE</scope>
</reference>
<gene>
    <name evidence="11" type="primary">At1g80330_1</name>
    <name evidence="10" type="synonym">At1g80330_3</name>
    <name evidence="11" type="ORF">g.48641</name>
    <name evidence="10" type="ORF">g.48642</name>
</gene>
<dbReference type="FunFam" id="2.60.120.330:FF:000017">
    <property type="entry name" value="2-oxoglutarate-dependent dioxygenase DAO"/>
    <property type="match status" value="1"/>
</dbReference>
<dbReference type="EMBL" id="GDJX01018759">
    <property type="protein sequence ID" value="JAT49177.1"/>
    <property type="molecule type" value="Transcribed_RNA"/>
</dbReference>
<evidence type="ECO:0000256" key="5">
    <source>
        <dbReference type="ARBA" id="ARBA00054658"/>
    </source>
</evidence>
<keyword evidence="11" id="KW-0223">Dioxygenase</keyword>